<protein>
    <recommendedName>
        <fullName evidence="3">Alpha/beta hydrolase</fullName>
    </recommendedName>
</protein>
<proteinExistence type="predicted"/>
<organism evidence="1 2">
    <name type="scientific">Sinisalibacter aestuarii</name>
    <dbReference type="NCBI Taxonomy" id="2949426"/>
    <lineage>
        <taxon>Bacteria</taxon>
        <taxon>Pseudomonadati</taxon>
        <taxon>Pseudomonadota</taxon>
        <taxon>Alphaproteobacteria</taxon>
        <taxon>Rhodobacterales</taxon>
        <taxon>Roseobacteraceae</taxon>
        <taxon>Sinisalibacter</taxon>
    </lineage>
</organism>
<dbReference type="RefSeq" id="WP_281842004.1">
    <property type="nucleotide sequence ID" value="NZ_BROH01000004.1"/>
</dbReference>
<dbReference type="SUPFAM" id="SSF53474">
    <property type="entry name" value="alpha/beta-Hydrolases"/>
    <property type="match status" value="1"/>
</dbReference>
<sequence>MFKALRRLGAFGQAKPEPRPWSDVLAACRASIWAPADQNTLAELDDELGALLGAKALNARMTPIARLYRSMIEWRRSGVFHAPFNGMSEARLQFWEIEWHCPVLGYQRAFVQAMFEARPDTNLAQKNKVVFEHMPSEVPDVRETRDLDIDIMLYPGAERTIIAFSGLNGNCLGIGWTMFYRAVACPARANLVVLKDVQRMLYLKGLASVGDFEATKARLRDLVDEYSALGEVIFLGGSGGTFGALAFGSGIGKVRRVVALAGPTSLEIGGEHEDKQVYRRIFADMQSGLVPHKDIAALVNGSGLERVDFFVSGGHEFDMAQMAHLKDNTKVVVPYIYDCEHHSMTDMCIADGRLISVVKGEKSRPVDLR</sequence>
<evidence type="ECO:0008006" key="3">
    <source>
        <dbReference type="Google" id="ProtNLM"/>
    </source>
</evidence>
<comment type="caution">
    <text evidence="1">The sequence shown here is derived from an EMBL/GenBank/DDBJ whole genome shotgun (WGS) entry which is preliminary data.</text>
</comment>
<keyword evidence="2" id="KW-1185">Reference proteome</keyword>
<name>A0ABQ5LSN4_9RHOB</name>
<dbReference type="Proteomes" id="UP001144205">
    <property type="component" value="Unassembled WGS sequence"/>
</dbReference>
<accession>A0ABQ5LSN4</accession>
<dbReference type="InterPro" id="IPR029058">
    <property type="entry name" value="AB_hydrolase_fold"/>
</dbReference>
<dbReference type="EMBL" id="BROH01000004">
    <property type="protein sequence ID" value="GKY88009.1"/>
    <property type="molecule type" value="Genomic_DNA"/>
</dbReference>
<gene>
    <name evidence="1" type="ORF">STA1M1_18780</name>
</gene>
<evidence type="ECO:0000313" key="1">
    <source>
        <dbReference type="EMBL" id="GKY88009.1"/>
    </source>
</evidence>
<reference evidence="1" key="1">
    <citation type="journal article" date="2023" name="Int. J. Syst. Evol. Microbiol.">
        <title>Sinisalibacter aestuarii sp. nov., isolated from estuarine sediment of the Arakawa River.</title>
        <authorList>
            <person name="Arafat S.T."/>
            <person name="Hirano S."/>
            <person name="Sato A."/>
            <person name="Takeuchi K."/>
            <person name="Yasuda T."/>
            <person name="Terahara T."/>
            <person name="Hamada M."/>
            <person name="Kobayashi T."/>
        </authorList>
    </citation>
    <scope>NUCLEOTIDE SEQUENCE</scope>
    <source>
        <strain evidence="1">B-399</strain>
    </source>
</reference>
<evidence type="ECO:0000313" key="2">
    <source>
        <dbReference type="Proteomes" id="UP001144205"/>
    </source>
</evidence>